<dbReference type="InterPro" id="IPR036291">
    <property type="entry name" value="NAD(P)-bd_dom_sf"/>
</dbReference>
<protein>
    <submittedName>
        <fullName evidence="2">NAD(P)-binding protein</fullName>
    </submittedName>
</protein>
<proteinExistence type="predicted"/>
<dbReference type="SUPFAM" id="SSF50129">
    <property type="entry name" value="GroES-like"/>
    <property type="match status" value="1"/>
</dbReference>
<dbReference type="EMBL" id="MU155190">
    <property type="protein sequence ID" value="KAF9480687.1"/>
    <property type="molecule type" value="Genomic_DNA"/>
</dbReference>
<gene>
    <name evidence="2" type="ORF">BDN70DRAFT_920352</name>
</gene>
<dbReference type="InterPro" id="IPR013149">
    <property type="entry name" value="ADH-like_C"/>
</dbReference>
<dbReference type="OrthoDB" id="9930022at2759"/>
<dbReference type="CDD" id="cd08276">
    <property type="entry name" value="MDR7"/>
    <property type="match status" value="1"/>
</dbReference>
<dbReference type="Gene3D" id="3.90.180.10">
    <property type="entry name" value="Medium-chain alcohol dehydrogenases, catalytic domain"/>
    <property type="match status" value="1"/>
</dbReference>
<dbReference type="Pfam" id="PF08240">
    <property type="entry name" value="ADH_N"/>
    <property type="match status" value="1"/>
</dbReference>
<sequence>MAVPTTTRRYVLTELGSYKNLTLQEAPVPKLKANDVLVKIHAVSLQYRDLMIAGGKYPIAKRPPNLVPCSDSAGEVVAIGEEVQNWKVGDRVCANFATGHLYGPTNPAIQSTSLGGQAQGVLTEYRAFPSESLVAIPQYLSYEEASTLPCAALTAYNALNGPVPVKAGDSVLVLGTGGVSTFGLQFAVASGATVIATSSSDEKLKVFSKLGAKHVINYNKTPDWEQEVLKFTNGEGVNHVIEVGGGTISKSVTSARFGSGQIHVIGFVAQGSGEPNFVLSLIRSAVTFRGIQIGSVAQFKDMIRLMEANPEVTKPLVNKVFPFDQAIDAYVYLESQKHVGKVVIKVAA</sequence>
<dbReference type="InterPro" id="IPR020843">
    <property type="entry name" value="ER"/>
</dbReference>
<dbReference type="PANTHER" id="PTHR45033">
    <property type="match status" value="1"/>
</dbReference>
<dbReference type="Pfam" id="PF00107">
    <property type="entry name" value="ADH_zinc_N"/>
    <property type="match status" value="1"/>
</dbReference>
<dbReference type="InterPro" id="IPR011032">
    <property type="entry name" value="GroES-like_sf"/>
</dbReference>
<evidence type="ECO:0000313" key="3">
    <source>
        <dbReference type="Proteomes" id="UP000807469"/>
    </source>
</evidence>
<accession>A0A9P5Z3B0</accession>
<keyword evidence="3" id="KW-1185">Reference proteome</keyword>
<name>A0A9P5Z3B0_9AGAR</name>
<dbReference type="InterPro" id="IPR052711">
    <property type="entry name" value="Zinc_ADH-like"/>
</dbReference>
<evidence type="ECO:0000313" key="2">
    <source>
        <dbReference type="EMBL" id="KAF9480687.1"/>
    </source>
</evidence>
<evidence type="ECO:0000259" key="1">
    <source>
        <dbReference type="SMART" id="SM00829"/>
    </source>
</evidence>
<dbReference type="GO" id="GO:0016491">
    <property type="term" value="F:oxidoreductase activity"/>
    <property type="evidence" value="ECO:0007669"/>
    <property type="project" value="InterPro"/>
</dbReference>
<dbReference type="Proteomes" id="UP000807469">
    <property type="component" value="Unassembled WGS sequence"/>
</dbReference>
<dbReference type="SMART" id="SM00829">
    <property type="entry name" value="PKS_ER"/>
    <property type="match status" value="1"/>
</dbReference>
<dbReference type="Gene3D" id="3.40.50.720">
    <property type="entry name" value="NAD(P)-binding Rossmann-like Domain"/>
    <property type="match status" value="1"/>
</dbReference>
<comment type="caution">
    <text evidence="2">The sequence shown here is derived from an EMBL/GenBank/DDBJ whole genome shotgun (WGS) entry which is preliminary data.</text>
</comment>
<dbReference type="SUPFAM" id="SSF51735">
    <property type="entry name" value="NAD(P)-binding Rossmann-fold domains"/>
    <property type="match status" value="1"/>
</dbReference>
<reference evidence="2" key="1">
    <citation type="submission" date="2020-11" db="EMBL/GenBank/DDBJ databases">
        <authorList>
            <consortium name="DOE Joint Genome Institute"/>
            <person name="Ahrendt S."/>
            <person name="Riley R."/>
            <person name="Andreopoulos W."/>
            <person name="Labutti K."/>
            <person name="Pangilinan J."/>
            <person name="Ruiz-Duenas F.J."/>
            <person name="Barrasa J.M."/>
            <person name="Sanchez-Garcia M."/>
            <person name="Camarero S."/>
            <person name="Miyauchi S."/>
            <person name="Serrano A."/>
            <person name="Linde D."/>
            <person name="Babiker R."/>
            <person name="Drula E."/>
            <person name="Ayuso-Fernandez I."/>
            <person name="Pacheco R."/>
            <person name="Padilla G."/>
            <person name="Ferreira P."/>
            <person name="Barriuso J."/>
            <person name="Kellner H."/>
            <person name="Castanera R."/>
            <person name="Alfaro M."/>
            <person name="Ramirez L."/>
            <person name="Pisabarro A.G."/>
            <person name="Kuo A."/>
            <person name="Tritt A."/>
            <person name="Lipzen A."/>
            <person name="He G."/>
            <person name="Yan M."/>
            <person name="Ng V."/>
            <person name="Cullen D."/>
            <person name="Martin F."/>
            <person name="Rosso M.-N."/>
            <person name="Henrissat B."/>
            <person name="Hibbett D."/>
            <person name="Martinez A.T."/>
            <person name="Grigoriev I.V."/>
        </authorList>
    </citation>
    <scope>NUCLEOTIDE SEQUENCE</scope>
    <source>
        <strain evidence="2">CIRM-BRFM 674</strain>
    </source>
</reference>
<dbReference type="InterPro" id="IPR013154">
    <property type="entry name" value="ADH-like_N"/>
</dbReference>
<dbReference type="AlphaFoldDB" id="A0A9P5Z3B0"/>
<feature type="domain" description="Enoyl reductase (ER)" evidence="1">
    <location>
        <begin position="16"/>
        <end position="344"/>
    </location>
</feature>
<organism evidence="2 3">
    <name type="scientific">Pholiota conissans</name>
    <dbReference type="NCBI Taxonomy" id="109636"/>
    <lineage>
        <taxon>Eukaryota</taxon>
        <taxon>Fungi</taxon>
        <taxon>Dikarya</taxon>
        <taxon>Basidiomycota</taxon>
        <taxon>Agaricomycotina</taxon>
        <taxon>Agaricomycetes</taxon>
        <taxon>Agaricomycetidae</taxon>
        <taxon>Agaricales</taxon>
        <taxon>Agaricineae</taxon>
        <taxon>Strophariaceae</taxon>
        <taxon>Pholiota</taxon>
    </lineage>
</organism>
<dbReference type="PANTHER" id="PTHR45033:SF2">
    <property type="entry name" value="ZINC-TYPE ALCOHOL DEHYDROGENASE-LIKE PROTEIN C1773.06C"/>
    <property type="match status" value="1"/>
</dbReference>